<dbReference type="EMBL" id="JAHYBZ010000001">
    <property type="protein sequence ID" value="MBW6396615.1"/>
    <property type="molecule type" value="Genomic_DNA"/>
</dbReference>
<organism evidence="3 4">
    <name type="scientific">Roseomonas alba</name>
    <dbReference type="NCBI Taxonomy" id="2846776"/>
    <lineage>
        <taxon>Bacteria</taxon>
        <taxon>Pseudomonadati</taxon>
        <taxon>Pseudomonadota</taxon>
        <taxon>Alphaproteobacteria</taxon>
        <taxon>Acetobacterales</taxon>
        <taxon>Roseomonadaceae</taxon>
        <taxon>Roseomonas</taxon>
    </lineage>
</organism>
<protein>
    <submittedName>
        <fullName evidence="3">Uncharacterized protein</fullName>
    </submittedName>
</protein>
<reference evidence="3 4" key="1">
    <citation type="submission" date="2021-07" db="EMBL/GenBank/DDBJ databases">
        <authorList>
            <person name="So Y."/>
        </authorList>
    </citation>
    <scope>NUCLEOTIDE SEQUENCE [LARGE SCALE GENOMIC DNA]</scope>
    <source>
        <strain evidence="3 4">HJA6</strain>
    </source>
</reference>
<accession>A0ABS7A3C5</accession>
<sequence>MAPAPDLRPRRRAPSGAEREDSRPRGGLVLAVGLVVFGLLCIVIGLVTMA</sequence>
<evidence type="ECO:0000313" key="3">
    <source>
        <dbReference type="EMBL" id="MBW6396615.1"/>
    </source>
</evidence>
<keyword evidence="4" id="KW-1185">Reference proteome</keyword>
<dbReference type="Proteomes" id="UP001196565">
    <property type="component" value="Unassembled WGS sequence"/>
</dbReference>
<comment type="caution">
    <text evidence="3">The sequence shown here is derived from an EMBL/GenBank/DDBJ whole genome shotgun (WGS) entry which is preliminary data.</text>
</comment>
<keyword evidence="2" id="KW-1133">Transmembrane helix</keyword>
<feature type="region of interest" description="Disordered" evidence="1">
    <location>
        <begin position="1"/>
        <end position="24"/>
    </location>
</feature>
<feature type="transmembrane region" description="Helical" evidence="2">
    <location>
        <begin position="28"/>
        <end position="49"/>
    </location>
</feature>
<gene>
    <name evidence="3" type="ORF">KPL78_02095</name>
</gene>
<keyword evidence="2" id="KW-0472">Membrane</keyword>
<evidence type="ECO:0000256" key="1">
    <source>
        <dbReference type="SAM" id="MobiDB-lite"/>
    </source>
</evidence>
<evidence type="ECO:0000256" key="2">
    <source>
        <dbReference type="SAM" id="Phobius"/>
    </source>
</evidence>
<proteinExistence type="predicted"/>
<evidence type="ECO:0000313" key="4">
    <source>
        <dbReference type="Proteomes" id="UP001196565"/>
    </source>
</evidence>
<name>A0ABS7A3C5_9PROT</name>
<keyword evidence="2" id="KW-0812">Transmembrane</keyword>